<dbReference type="AlphaFoldDB" id="A0A0L0V3Y6"/>
<accession>A0A0L0V3Y6</accession>
<evidence type="ECO:0000256" key="1">
    <source>
        <dbReference type="SAM" id="SignalP"/>
    </source>
</evidence>
<comment type="caution">
    <text evidence="2">The sequence shown here is derived from an EMBL/GenBank/DDBJ whole genome shotgun (WGS) entry which is preliminary data.</text>
</comment>
<name>A0A0L0V3Y6_9BASI</name>
<keyword evidence="1" id="KW-0732">Signal</keyword>
<evidence type="ECO:0000313" key="3">
    <source>
        <dbReference type="Proteomes" id="UP000054564"/>
    </source>
</evidence>
<evidence type="ECO:0008006" key="4">
    <source>
        <dbReference type="Google" id="ProtNLM"/>
    </source>
</evidence>
<feature type="signal peptide" evidence="1">
    <location>
        <begin position="1"/>
        <end position="26"/>
    </location>
</feature>
<sequence length="129" mass="13900">MQLLSNSLVMLSLFYATILVVEPVQSQVQPPAPLGNFLCPTPANSVGWCAKYGTKGQTVQSDVYHVQPPAKVGKGPYLNCDKIDGAKILMCCAKELVPEPMPQYPGTPWLAVGGPSQAKFCKTIKDTTF</sequence>
<protein>
    <recommendedName>
        <fullName evidence="4">Secreted protein</fullName>
    </recommendedName>
</protein>
<evidence type="ECO:0000313" key="2">
    <source>
        <dbReference type="EMBL" id="KNE94003.1"/>
    </source>
</evidence>
<reference evidence="3" key="1">
    <citation type="submission" date="2014-03" db="EMBL/GenBank/DDBJ databases">
        <title>The Genome Sequence of Puccinia striiformis f. sp. tritici PST-78.</title>
        <authorList>
            <consortium name="The Broad Institute Genome Sequencing Platform"/>
            <person name="Cuomo C."/>
            <person name="Hulbert S."/>
            <person name="Chen X."/>
            <person name="Walker B."/>
            <person name="Young S.K."/>
            <person name="Zeng Q."/>
            <person name="Gargeya S."/>
            <person name="Fitzgerald M."/>
            <person name="Haas B."/>
            <person name="Abouelleil A."/>
            <person name="Alvarado L."/>
            <person name="Arachchi H.M."/>
            <person name="Berlin A.M."/>
            <person name="Chapman S.B."/>
            <person name="Goldberg J."/>
            <person name="Griggs A."/>
            <person name="Gujja S."/>
            <person name="Hansen M."/>
            <person name="Howarth C."/>
            <person name="Imamovic A."/>
            <person name="Larimer J."/>
            <person name="McCowan C."/>
            <person name="Montmayeur A."/>
            <person name="Murphy C."/>
            <person name="Neiman D."/>
            <person name="Pearson M."/>
            <person name="Priest M."/>
            <person name="Roberts A."/>
            <person name="Saif S."/>
            <person name="Shea T."/>
            <person name="Sisk P."/>
            <person name="Sykes S."/>
            <person name="Wortman J."/>
            <person name="Nusbaum C."/>
            <person name="Birren B."/>
        </authorList>
    </citation>
    <scope>NUCLEOTIDE SEQUENCE [LARGE SCALE GENOMIC DNA]</scope>
    <source>
        <strain evidence="3">race PST-78</strain>
    </source>
</reference>
<dbReference type="Proteomes" id="UP000054564">
    <property type="component" value="Unassembled WGS sequence"/>
</dbReference>
<organism evidence="2 3">
    <name type="scientific">Puccinia striiformis f. sp. tritici PST-78</name>
    <dbReference type="NCBI Taxonomy" id="1165861"/>
    <lineage>
        <taxon>Eukaryota</taxon>
        <taxon>Fungi</taxon>
        <taxon>Dikarya</taxon>
        <taxon>Basidiomycota</taxon>
        <taxon>Pucciniomycotina</taxon>
        <taxon>Pucciniomycetes</taxon>
        <taxon>Pucciniales</taxon>
        <taxon>Pucciniaceae</taxon>
        <taxon>Puccinia</taxon>
    </lineage>
</organism>
<dbReference type="EMBL" id="AJIL01000126">
    <property type="protein sequence ID" value="KNE94003.1"/>
    <property type="molecule type" value="Genomic_DNA"/>
</dbReference>
<keyword evidence="3" id="KW-1185">Reference proteome</keyword>
<proteinExistence type="predicted"/>
<feature type="chain" id="PRO_5005549398" description="Secreted protein" evidence="1">
    <location>
        <begin position="27"/>
        <end position="129"/>
    </location>
</feature>
<gene>
    <name evidence="2" type="ORF">PSTG_12669</name>
</gene>